<reference evidence="1 2" key="2">
    <citation type="journal article" date="2022" name="Mol. Ecol. Resour.">
        <title>The genomes of chicory, endive, great burdock and yacon provide insights into Asteraceae paleo-polyploidization history and plant inulin production.</title>
        <authorList>
            <person name="Fan W."/>
            <person name="Wang S."/>
            <person name="Wang H."/>
            <person name="Wang A."/>
            <person name="Jiang F."/>
            <person name="Liu H."/>
            <person name="Zhao H."/>
            <person name="Xu D."/>
            <person name="Zhang Y."/>
        </authorList>
    </citation>
    <scope>NUCLEOTIDE SEQUENCE [LARGE SCALE GENOMIC DNA]</scope>
    <source>
        <strain evidence="2">cv. Yunnan</strain>
        <tissue evidence="1">Leaves</tissue>
    </source>
</reference>
<organism evidence="1 2">
    <name type="scientific">Smallanthus sonchifolius</name>
    <dbReference type="NCBI Taxonomy" id="185202"/>
    <lineage>
        <taxon>Eukaryota</taxon>
        <taxon>Viridiplantae</taxon>
        <taxon>Streptophyta</taxon>
        <taxon>Embryophyta</taxon>
        <taxon>Tracheophyta</taxon>
        <taxon>Spermatophyta</taxon>
        <taxon>Magnoliopsida</taxon>
        <taxon>eudicotyledons</taxon>
        <taxon>Gunneridae</taxon>
        <taxon>Pentapetalae</taxon>
        <taxon>asterids</taxon>
        <taxon>campanulids</taxon>
        <taxon>Asterales</taxon>
        <taxon>Asteraceae</taxon>
        <taxon>Asteroideae</taxon>
        <taxon>Heliantheae alliance</taxon>
        <taxon>Millerieae</taxon>
        <taxon>Smallanthus</taxon>
    </lineage>
</organism>
<gene>
    <name evidence="1" type="ORF">L1987_01628</name>
</gene>
<evidence type="ECO:0000313" key="2">
    <source>
        <dbReference type="Proteomes" id="UP001056120"/>
    </source>
</evidence>
<reference evidence="2" key="1">
    <citation type="journal article" date="2022" name="Mol. Ecol. Resour.">
        <title>The genomes of chicory, endive, great burdock and yacon provide insights into Asteraceae palaeo-polyploidization history and plant inulin production.</title>
        <authorList>
            <person name="Fan W."/>
            <person name="Wang S."/>
            <person name="Wang H."/>
            <person name="Wang A."/>
            <person name="Jiang F."/>
            <person name="Liu H."/>
            <person name="Zhao H."/>
            <person name="Xu D."/>
            <person name="Zhang Y."/>
        </authorList>
    </citation>
    <scope>NUCLEOTIDE SEQUENCE [LARGE SCALE GENOMIC DNA]</scope>
    <source>
        <strain evidence="2">cv. Yunnan</strain>
    </source>
</reference>
<accession>A0ACB9K5G0</accession>
<keyword evidence="2" id="KW-1185">Reference proteome</keyword>
<name>A0ACB9K5G0_9ASTR</name>
<proteinExistence type="predicted"/>
<dbReference type="Proteomes" id="UP001056120">
    <property type="component" value="Linkage Group LG01"/>
</dbReference>
<dbReference type="EMBL" id="CM042018">
    <property type="protein sequence ID" value="KAI3827551.1"/>
    <property type="molecule type" value="Genomic_DNA"/>
</dbReference>
<protein>
    <submittedName>
        <fullName evidence="1">Uncharacterized protein</fullName>
    </submittedName>
</protein>
<comment type="caution">
    <text evidence="1">The sequence shown here is derived from an EMBL/GenBank/DDBJ whole genome shotgun (WGS) entry which is preliminary data.</text>
</comment>
<sequence length="130" mass="15083">MTIISSFFSIYFACNIHHFFSERWRVSRKLATSFQPDKKNERLAFITAVHGDIGDDENCCARRRRWKTRCRLEAAAAVDGRISRYQTILGFLNADSSMIVEYLGIEAKESTGRKVANHERTSFCRTDRRP</sequence>
<evidence type="ECO:0000313" key="1">
    <source>
        <dbReference type="EMBL" id="KAI3827551.1"/>
    </source>
</evidence>